<dbReference type="Bgee" id="ENSDARG00000098852">
    <property type="expression patterns" value="Expressed in cardiac ventricle and 27 other cell types or tissues"/>
</dbReference>
<reference evidence="18" key="1">
    <citation type="journal article" date="2011" name="Brief. Bioinform.">
        <title>Phylogenetic-based propagation of functional annotations within the Gene Ontology consortium.</title>
        <authorList>
            <person name="Gaudet P."/>
            <person name="Livstone M.S."/>
            <person name="Lewis S.E."/>
            <person name="Thomas P.D."/>
        </authorList>
    </citation>
    <scope>NUCLEOTIDE SEQUENCE</scope>
    <source>
        <strain evidence="18">Tuebingen</strain>
    </source>
</reference>
<dbReference type="OrthoDB" id="10039145at2759"/>
<keyword evidence="17" id="KW-1185">Reference proteome</keyword>
<comment type="subcellular location">
    <subcellularLocation>
        <location evidence="1 15">Mitochondrion inner membrane</location>
        <topology evidence="1 15">Single-pass membrane protein</topology>
    </subcellularLocation>
</comment>
<comment type="similarity">
    <text evidence="2 15">Belongs to the SMDT1/EMRE family.</text>
</comment>
<dbReference type="ZFIN" id="ZDB-GENE-141212-9">
    <property type="gene designation" value="smdt1b"/>
</dbReference>
<evidence type="ECO:0000256" key="14">
    <source>
        <dbReference type="ARBA" id="ARBA00031235"/>
    </source>
</evidence>
<dbReference type="EMBL" id="AL929114">
    <property type="status" value="NOT_ANNOTATED_CDS"/>
    <property type="molecule type" value="Genomic_DNA"/>
</dbReference>
<name>A0A0J9YJ98_DANRE</name>
<evidence type="ECO:0000256" key="2">
    <source>
        <dbReference type="ARBA" id="ARBA00008958"/>
    </source>
</evidence>
<dbReference type="GO" id="GO:0051560">
    <property type="term" value="P:mitochondrial calcium ion homeostasis"/>
    <property type="evidence" value="ECO:0000318"/>
    <property type="project" value="GO_Central"/>
</dbReference>
<keyword evidence="7 15" id="KW-0999">Mitochondrion inner membrane</keyword>
<evidence type="ECO:0000256" key="12">
    <source>
        <dbReference type="ARBA" id="ARBA00023128"/>
    </source>
</evidence>
<gene>
    <name evidence="16 18 19" type="primary">smdt1b</name>
    <name evidence="18" type="synonym">si:ch211-133l11.4</name>
</gene>
<dbReference type="PANTHER" id="PTHR33904">
    <property type="entry name" value="ESSENTIAL MCU REGULATOR, MITOCHONDRIAL"/>
    <property type="match status" value="1"/>
</dbReference>
<evidence type="ECO:0000256" key="9">
    <source>
        <dbReference type="ARBA" id="ARBA00022946"/>
    </source>
</evidence>
<comment type="function">
    <text evidence="15">Essential regulatory subunit of the mitochondrial calcium uniporter complex (uniplex), a complex that mediates calcium uptake into mitochondria.</text>
</comment>
<protein>
    <recommendedName>
        <fullName evidence="3 15">Essential MCU regulator, mitochondrial</fullName>
    </recommendedName>
    <alternativeName>
        <fullName evidence="14 15">Single-pass membrane protein with aspartate-rich tail 1, mitochondrial</fullName>
    </alternativeName>
</protein>
<keyword evidence="5 15" id="KW-0109">Calcium transport</keyword>
<accession>A0A0J9YJ98</accession>
<dbReference type="SMR" id="A0A0J9YJ98"/>
<evidence type="ECO:0000256" key="7">
    <source>
        <dbReference type="ARBA" id="ARBA00022792"/>
    </source>
</evidence>
<dbReference type="Proteomes" id="UP000000437">
    <property type="component" value="Chromosome 1"/>
</dbReference>
<dbReference type="PANTHER" id="PTHR33904:SF1">
    <property type="entry name" value="ESSENTIAL MCU REGULATOR, MITOCHONDRIAL"/>
    <property type="match status" value="1"/>
</dbReference>
<evidence type="ECO:0000256" key="6">
    <source>
        <dbReference type="ARBA" id="ARBA00022692"/>
    </source>
</evidence>
<dbReference type="GO" id="GO:0036444">
    <property type="term" value="P:calcium import into the mitochondrion"/>
    <property type="evidence" value="ECO:0000318"/>
    <property type="project" value="GO_Central"/>
</dbReference>
<keyword evidence="6" id="KW-0812">Transmembrane</keyword>
<dbReference type="AGR" id="ZFIN:ZDB-GENE-141212-9"/>
<dbReference type="OMA" id="CPEPETN"/>
<comment type="subunit">
    <text evidence="15">Component of the uniplex complex. Interacts (via the transmembrane region) with MCU (via the first transmembrane region); the interaction is direct.</text>
</comment>
<reference evidence="18" key="4">
    <citation type="submission" date="2025-04" db="UniProtKB">
        <authorList>
            <consortium name="RefSeq"/>
        </authorList>
    </citation>
    <scope>IDENTIFICATION</scope>
    <source>
        <strain evidence="18">Tuebingen</strain>
    </source>
</reference>
<dbReference type="GO" id="GO:1990246">
    <property type="term" value="C:uniplex complex"/>
    <property type="evidence" value="ECO:0000318"/>
    <property type="project" value="GO_Central"/>
</dbReference>
<dbReference type="Pfam" id="PF10161">
    <property type="entry name" value="DDDD"/>
    <property type="match status" value="1"/>
</dbReference>
<dbReference type="AlphaFoldDB" id="A0A0J9YJ98"/>
<evidence type="ECO:0000256" key="11">
    <source>
        <dbReference type="ARBA" id="ARBA00023065"/>
    </source>
</evidence>
<evidence type="ECO:0000313" key="19">
    <source>
        <dbReference type="ZFIN" id="ZDB-GENE-141212-9"/>
    </source>
</evidence>
<dbReference type="Ensembl" id="ENSDART00000171722.2">
    <property type="protein sequence ID" value="ENSDARP00000134360.1"/>
    <property type="gene ID" value="ENSDARG00000098852.2"/>
</dbReference>
<organism evidence="16">
    <name type="scientific">Danio rerio</name>
    <name type="common">Zebrafish</name>
    <name type="synonym">Brachydanio rerio</name>
    <dbReference type="NCBI Taxonomy" id="7955"/>
    <lineage>
        <taxon>Eukaryota</taxon>
        <taxon>Metazoa</taxon>
        <taxon>Chordata</taxon>
        <taxon>Craniata</taxon>
        <taxon>Vertebrata</taxon>
        <taxon>Euteleostomi</taxon>
        <taxon>Actinopterygii</taxon>
        <taxon>Neopterygii</taxon>
        <taxon>Teleostei</taxon>
        <taxon>Ostariophysi</taxon>
        <taxon>Cypriniformes</taxon>
        <taxon>Danionidae</taxon>
        <taxon>Danioninae</taxon>
        <taxon>Danio</taxon>
    </lineage>
</organism>
<evidence type="ECO:0000256" key="10">
    <source>
        <dbReference type="ARBA" id="ARBA00022989"/>
    </source>
</evidence>
<evidence type="ECO:0007829" key="20">
    <source>
        <dbReference type="PeptideAtlas" id="A0A0J9YJ98"/>
    </source>
</evidence>
<keyword evidence="13" id="KW-0472">Membrane</keyword>
<sequence>MASLVGRLSRAFFVKNTVTLSRNANQKSVNVTGPTLSRTAVSSTTGRVLPKPDKVPFGLTRMTIVVVPFLYVGTLISKNFAALLEEHEIFVPDDDDDDD</sequence>
<evidence type="ECO:0000256" key="4">
    <source>
        <dbReference type="ARBA" id="ARBA00022448"/>
    </source>
</evidence>
<keyword evidence="9 15" id="KW-0809">Transit peptide</keyword>
<accession>A0A8M1P2S1</accession>
<keyword evidence="12 15" id="KW-0496">Mitochondrion</keyword>
<dbReference type="RefSeq" id="NP_001313451.1">
    <property type="nucleotide sequence ID" value="NM_001326522.1"/>
</dbReference>
<keyword evidence="8 15" id="KW-0106">Calcium</keyword>
<keyword evidence="10" id="KW-1133">Transmembrane helix</keyword>
<reference evidence="16 17" key="2">
    <citation type="journal article" date="2013" name="Nature">
        <title>The zebrafish reference genome sequence and its relationship to the human genome.</title>
        <authorList>
            <consortium name="Genome Reference Consortium Zebrafish"/>
            <person name="Howe K."/>
            <person name="Clark M.D."/>
            <person name="Torroja C.F."/>
            <person name="Torrance J."/>
            <person name="Berthelot C."/>
            <person name="Muffato M."/>
            <person name="Collins J.E."/>
            <person name="Humphray S."/>
            <person name="McLaren K."/>
            <person name="Matthews L."/>
            <person name="McLaren S."/>
            <person name="Sealy I."/>
            <person name="Caccamo M."/>
            <person name="Churcher C."/>
            <person name="Scott C."/>
            <person name="Barrett J.C."/>
            <person name="Koch R."/>
            <person name="Rauch G.J."/>
            <person name="White S."/>
            <person name="Chow W."/>
            <person name="Kilian B."/>
            <person name="Quintais L.T."/>
            <person name="Guerra-Assuncao J.A."/>
            <person name="Zhou Y."/>
            <person name="Gu Y."/>
            <person name="Yen J."/>
            <person name="Vogel J.H."/>
            <person name="Eyre T."/>
            <person name="Redmond S."/>
            <person name="Banerjee R."/>
            <person name="Chi J."/>
            <person name="Fu B."/>
            <person name="Langley E."/>
            <person name="Maguire S.F."/>
            <person name="Laird G.K."/>
            <person name="Lloyd D."/>
            <person name="Kenyon E."/>
            <person name="Donaldson S."/>
            <person name="Sehra H."/>
            <person name="Almeida-King J."/>
            <person name="Loveland J."/>
            <person name="Trevanion S."/>
            <person name="Jones M."/>
            <person name="Quail M."/>
            <person name="Willey D."/>
            <person name="Hunt A."/>
            <person name="Burton J."/>
            <person name="Sims S."/>
            <person name="McLay K."/>
            <person name="Plumb B."/>
            <person name="Davis J."/>
            <person name="Clee C."/>
            <person name="Oliver K."/>
            <person name="Clark R."/>
            <person name="Riddle C."/>
            <person name="Elliot D."/>
            <person name="Eliott D."/>
            <person name="Threadgold G."/>
            <person name="Harden G."/>
            <person name="Ware D."/>
            <person name="Begum S."/>
            <person name="Mortimore B."/>
            <person name="Mortimer B."/>
            <person name="Kerry G."/>
            <person name="Heath P."/>
            <person name="Phillimore B."/>
            <person name="Tracey A."/>
            <person name="Corby N."/>
            <person name="Dunn M."/>
            <person name="Johnson C."/>
            <person name="Wood J."/>
            <person name="Clark S."/>
            <person name="Pelan S."/>
            <person name="Griffiths G."/>
            <person name="Smith M."/>
            <person name="Glithero R."/>
            <person name="Howden P."/>
            <person name="Barker N."/>
            <person name="Lloyd C."/>
            <person name="Stevens C."/>
            <person name="Harley J."/>
            <person name="Holt K."/>
            <person name="Panagiotidis G."/>
            <person name="Lovell J."/>
            <person name="Beasley H."/>
            <person name="Henderson C."/>
            <person name="Gordon D."/>
            <person name="Auger K."/>
            <person name="Wright D."/>
            <person name="Collins J."/>
            <person name="Raisen C."/>
            <person name="Dyer L."/>
            <person name="Leung K."/>
            <person name="Robertson L."/>
            <person name="Ambridge K."/>
            <person name="Leongamornlert D."/>
            <person name="McGuire S."/>
            <person name="Gilderthorp R."/>
            <person name="Griffiths C."/>
            <person name="Manthravadi D."/>
            <person name="Nichol S."/>
            <person name="Barker G."/>
            <person name="Whitehead S."/>
            <person name="Kay M."/>
            <person name="Brown J."/>
            <person name="Murnane C."/>
            <person name="Gray E."/>
            <person name="Humphries M."/>
            <person name="Sycamore N."/>
            <person name="Barker D."/>
            <person name="Saunders D."/>
            <person name="Wallis J."/>
            <person name="Babbage A."/>
            <person name="Hammond S."/>
            <person name="Mashreghi-Mohammadi M."/>
            <person name="Barr L."/>
            <person name="Martin S."/>
            <person name="Wray P."/>
            <person name="Ellington A."/>
            <person name="Matthews N."/>
            <person name="Ellwood M."/>
            <person name="Woodmansey R."/>
            <person name="Clark G."/>
            <person name="Cooper J."/>
            <person name="Cooper J."/>
            <person name="Tromans A."/>
            <person name="Grafham D."/>
            <person name="Skuce C."/>
            <person name="Pandian R."/>
            <person name="Andrews R."/>
            <person name="Harrison E."/>
            <person name="Kimberley A."/>
            <person name="Garnett J."/>
            <person name="Fosker N."/>
            <person name="Hall R."/>
            <person name="Garner P."/>
            <person name="Kelly D."/>
            <person name="Bird C."/>
            <person name="Palmer S."/>
            <person name="Gehring I."/>
            <person name="Berger A."/>
            <person name="Dooley C.M."/>
            <person name="Ersan-Urun Z."/>
            <person name="Eser C."/>
            <person name="Geiger H."/>
            <person name="Geisler M."/>
            <person name="Karotki L."/>
            <person name="Kirn A."/>
            <person name="Konantz J."/>
            <person name="Konantz M."/>
            <person name="Oberlander M."/>
            <person name="Rudolph-Geiger S."/>
            <person name="Teucke M."/>
            <person name="Lanz C."/>
            <person name="Raddatz G."/>
            <person name="Osoegawa K."/>
            <person name="Zhu B."/>
            <person name="Rapp A."/>
            <person name="Widaa S."/>
            <person name="Langford C."/>
            <person name="Yang F."/>
            <person name="Schuster S.C."/>
            <person name="Carter N.P."/>
            <person name="Harrow J."/>
            <person name="Ning Z."/>
            <person name="Herrero J."/>
            <person name="Searle S.M."/>
            <person name="Enright A."/>
            <person name="Geisler R."/>
            <person name="Plasterk R.H."/>
            <person name="Lee C."/>
            <person name="Westerfield M."/>
            <person name="de Jong P.J."/>
            <person name="Zon L.I."/>
            <person name="Postlethwait J.H."/>
            <person name="Nusslein-Volhard C."/>
            <person name="Hubbard T.J."/>
            <person name="Roest Crollius H."/>
            <person name="Rogers J."/>
            <person name="Stemple D.L."/>
        </authorList>
    </citation>
    <scope>NUCLEOTIDE SEQUENCE [LARGE SCALE GENOMIC DNA]</scope>
    <source>
        <strain evidence="16">Tuebingen</strain>
    </source>
</reference>
<dbReference type="InterPro" id="IPR018782">
    <property type="entry name" value="MCU_reg"/>
</dbReference>
<evidence type="ECO:0000313" key="16">
    <source>
        <dbReference type="Ensembl" id="ENSDARP00000134360"/>
    </source>
</evidence>
<reference evidence="16" key="3">
    <citation type="submission" date="2015-08" db="UniProtKB">
        <authorList>
            <consortium name="Ensembl"/>
        </authorList>
    </citation>
    <scope>IDENTIFICATION</scope>
    <source>
        <strain evidence="16">Tuebingen</strain>
    </source>
</reference>
<evidence type="ECO:0000256" key="15">
    <source>
        <dbReference type="RuleBase" id="RU369077"/>
    </source>
</evidence>
<dbReference type="STRING" id="7955.ENSDARP00000134360"/>
<keyword evidence="11 15" id="KW-0406">Ion transport</keyword>
<proteinExistence type="evidence at protein level"/>
<keyword evidence="4 15" id="KW-0813">Transport</keyword>
<dbReference type="KEGG" id="dre:100000862"/>
<dbReference type="GeneTree" id="ENSGT00390000017489"/>
<evidence type="ECO:0000313" key="17">
    <source>
        <dbReference type="Proteomes" id="UP000000437"/>
    </source>
</evidence>
<dbReference type="CTD" id="100000862"/>
<evidence type="ECO:0000256" key="8">
    <source>
        <dbReference type="ARBA" id="ARBA00022837"/>
    </source>
</evidence>
<evidence type="ECO:0000313" key="18">
    <source>
        <dbReference type="RefSeq" id="NP_001313451.1"/>
    </source>
</evidence>
<evidence type="ECO:0000256" key="5">
    <source>
        <dbReference type="ARBA" id="ARBA00022568"/>
    </source>
</evidence>
<evidence type="ECO:0000256" key="13">
    <source>
        <dbReference type="ARBA" id="ARBA00023136"/>
    </source>
</evidence>
<evidence type="ECO:0000256" key="1">
    <source>
        <dbReference type="ARBA" id="ARBA00004434"/>
    </source>
</evidence>
<keyword evidence="20" id="KW-1267">Proteomics identification</keyword>
<dbReference type="GeneID" id="100000862"/>
<evidence type="ECO:0000256" key="3">
    <source>
        <dbReference type="ARBA" id="ARBA00022180"/>
    </source>
</evidence>